<comment type="catalytic activity">
    <reaction evidence="11">
        <text>L-threonyl-[protein] + ATP = O-phospho-L-threonyl-[protein] + ADP + H(+)</text>
        <dbReference type="Rhea" id="RHEA:46608"/>
        <dbReference type="Rhea" id="RHEA-COMP:11060"/>
        <dbReference type="Rhea" id="RHEA-COMP:11605"/>
        <dbReference type="ChEBI" id="CHEBI:15378"/>
        <dbReference type="ChEBI" id="CHEBI:30013"/>
        <dbReference type="ChEBI" id="CHEBI:30616"/>
        <dbReference type="ChEBI" id="CHEBI:61977"/>
        <dbReference type="ChEBI" id="CHEBI:456216"/>
        <dbReference type="EC" id="2.7.11.1"/>
    </reaction>
</comment>
<comment type="subcellular location">
    <subcellularLocation>
        <location evidence="1">Cytoplasm</location>
    </subcellularLocation>
</comment>
<dbReference type="InterPro" id="IPR001772">
    <property type="entry name" value="KA1_dom"/>
</dbReference>
<evidence type="ECO:0000256" key="13">
    <source>
        <dbReference type="PROSITE-ProRule" id="PRU10141"/>
    </source>
</evidence>
<evidence type="ECO:0000256" key="6">
    <source>
        <dbReference type="ARBA" id="ARBA00022553"/>
    </source>
</evidence>
<keyword evidence="10 13" id="KW-0067">ATP-binding</keyword>
<dbReference type="GO" id="GO:0005524">
    <property type="term" value="F:ATP binding"/>
    <property type="evidence" value="ECO:0007669"/>
    <property type="project" value="UniProtKB-UniRule"/>
</dbReference>
<dbReference type="InterPro" id="IPR000719">
    <property type="entry name" value="Prot_kinase_dom"/>
</dbReference>
<evidence type="ECO:0000256" key="8">
    <source>
        <dbReference type="ARBA" id="ARBA00022741"/>
    </source>
</evidence>
<dbReference type="EC" id="2.7.11.1" evidence="3"/>
<feature type="compositionally biased region" description="Polar residues" evidence="14">
    <location>
        <begin position="953"/>
        <end position="962"/>
    </location>
</feature>
<dbReference type="Pfam" id="PF00069">
    <property type="entry name" value="Pkinase"/>
    <property type="match status" value="1"/>
</dbReference>
<dbReference type="PROSITE" id="PS00107">
    <property type="entry name" value="PROTEIN_KINASE_ATP"/>
    <property type="match status" value="1"/>
</dbReference>
<feature type="compositionally biased region" description="Polar residues" evidence="14">
    <location>
        <begin position="121"/>
        <end position="147"/>
    </location>
</feature>
<evidence type="ECO:0000259" key="16">
    <source>
        <dbReference type="PROSITE" id="PS50032"/>
    </source>
</evidence>
<feature type="region of interest" description="Disordered" evidence="14">
    <location>
        <begin position="382"/>
        <end position="418"/>
    </location>
</feature>
<evidence type="ECO:0000256" key="4">
    <source>
        <dbReference type="ARBA" id="ARBA00022490"/>
    </source>
</evidence>
<dbReference type="Proteomes" id="UP000243498">
    <property type="component" value="Unassembled WGS sequence"/>
</dbReference>
<keyword evidence="18" id="KW-1185">Reference proteome</keyword>
<dbReference type="InterPro" id="IPR008271">
    <property type="entry name" value="Ser/Thr_kinase_AS"/>
</dbReference>
<feature type="region of interest" description="Disordered" evidence="14">
    <location>
        <begin position="1"/>
        <end position="366"/>
    </location>
</feature>
<feature type="compositionally biased region" description="Polar residues" evidence="14">
    <location>
        <begin position="347"/>
        <end position="364"/>
    </location>
</feature>
<keyword evidence="6" id="KW-0597">Phosphoprotein</keyword>
<feature type="region of interest" description="Disordered" evidence="14">
    <location>
        <begin position="759"/>
        <end position="1080"/>
    </location>
</feature>
<dbReference type="GO" id="GO:0035556">
    <property type="term" value="P:intracellular signal transduction"/>
    <property type="evidence" value="ECO:0007669"/>
    <property type="project" value="TreeGrafter"/>
</dbReference>
<feature type="compositionally biased region" description="Basic and acidic residues" evidence="14">
    <location>
        <begin position="896"/>
        <end position="907"/>
    </location>
</feature>
<feature type="binding site" evidence="13">
    <location>
        <position position="395"/>
    </location>
    <ligand>
        <name>ATP</name>
        <dbReference type="ChEBI" id="CHEBI:30616"/>
    </ligand>
</feature>
<dbReference type="PANTHER" id="PTHR24346:SF82">
    <property type="entry name" value="KP78A-RELATED"/>
    <property type="match status" value="1"/>
</dbReference>
<feature type="compositionally biased region" description="Polar residues" evidence="14">
    <location>
        <begin position="719"/>
        <end position="734"/>
    </location>
</feature>
<dbReference type="GO" id="GO:0005737">
    <property type="term" value="C:cytoplasm"/>
    <property type="evidence" value="ECO:0007669"/>
    <property type="project" value="UniProtKB-SubCell"/>
</dbReference>
<feature type="domain" description="Protein kinase" evidence="15">
    <location>
        <begin position="366"/>
        <end position="629"/>
    </location>
</feature>
<evidence type="ECO:0000256" key="11">
    <source>
        <dbReference type="ARBA" id="ARBA00047899"/>
    </source>
</evidence>
<dbReference type="OMA" id="NSADYRP"/>
<feature type="compositionally biased region" description="Basic and acidic residues" evidence="14">
    <location>
        <begin position="773"/>
        <end position="809"/>
    </location>
</feature>
<feature type="compositionally biased region" description="Gly residues" evidence="14">
    <location>
        <begin position="10"/>
        <end position="19"/>
    </location>
</feature>
<feature type="compositionally biased region" description="Low complexity" evidence="14">
    <location>
        <begin position="155"/>
        <end position="190"/>
    </location>
</feature>
<feature type="compositionally biased region" description="Basic and acidic residues" evidence="14">
    <location>
        <begin position="847"/>
        <end position="858"/>
    </location>
</feature>
<keyword evidence="7" id="KW-0808">Transferase</keyword>
<comment type="caution">
    <text evidence="17">The sequence shown here is derived from an EMBL/GenBank/DDBJ whole genome shotgun (WGS) entry which is preliminary data.</text>
</comment>
<dbReference type="GO" id="GO:0106310">
    <property type="term" value="F:protein serine kinase activity"/>
    <property type="evidence" value="ECO:0007669"/>
    <property type="project" value="RHEA"/>
</dbReference>
<feature type="compositionally biased region" description="Basic residues" evidence="14">
    <location>
        <begin position="294"/>
        <end position="309"/>
    </location>
</feature>
<dbReference type="PROSITE" id="PS50011">
    <property type="entry name" value="PROTEIN_KINASE_DOM"/>
    <property type="match status" value="1"/>
</dbReference>
<dbReference type="GO" id="GO:0071944">
    <property type="term" value="C:cell periphery"/>
    <property type="evidence" value="ECO:0007669"/>
    <property type="project" value="UniProtKB-ARBA"/>
</dbReference>
<keyword evidence="9 17" id="KW-0418">Kinase</keyword>
<feature type="compositionally biased region" description="Basic and acidic residues" evidence="14">
    <location>
        <begin position="1167"/>
        <end position="1182"/>
    </location>
</feature>
<evidence type="ECO:0000256" key="9">
    <source>
        <dbReference type="ARBA" id="ARBA00022777"/>
    </source>
</evidence>
<feature type="compositionally biased region" description="Acidic residues" evidence="14">
    <location>
        <begin position="1061"/>
        <end position="1070"/>
    </location>
</feature>
<feature type="compositionally biased region" description="Basic and acidic residues" evidence="14">
    <location>
        <begin position="236"/>
        <end position="248"/>
    </location>
</feature>
<dbReference type="Gene3D" id="1.10.510.10">
    <property type="entry name" value="Transferase(Phosphotransferase) domain 1"/>
    <property type="match status" value="1"/>
</dbReference>
<dbReference type="STRING" id="1081105.A0A167KF29"/>
<dbReference type="Gene3D" id="3.30.310.80">
    <property type="entry name" value="Kinase associated domain 1, KA1"/>
    <property type="match status" value="1"/>
</dbReference>
<evidence type="ECO:0000259" key="15">
    <source>
        <dbReference type="PROSITE" id="PS50011"/>
    </source>
</evidence>
<evidence type="ECO:0000256" key="12">
    <source>
        <dbReference type="ARBA" id="ARBA00048679"/>
    </source>
</evidence>
<evidence type="ECO:0000256" key="7">
    <source>
        <dbReference type="ARBA" id="ARBA00022679"/>
    </source>
</evidence>
<dbReference type="PANTHER" id="PTHR24346">
    <property type="entry name" value="MAP/MICROTUBULE AFFINITY-REGULATING KINASE"/>
    <property type="match status" value="1"/>
</dbReference>
<evidence type="ECO:0000256" key="2">
    <source>
        <dbReference type="ARBA" id="ARBA00010791"/>
    </source>
</evidence>
<comment type="catalytic activity">
    <reaction evidence="12">
        <text>L-seryl-[protein] + ATP = O-phospho-L-seryl-[protein] + ADP + H(+)</text>
        <dbReference type="Rhea" id="RHEA:17989"/>
        <dbReference type="Rhea" id="RHEA-COMP:9863"/>
        <dbReference type="Rhea" id="RHEA-COMP:11604"/>
        <dbReference type="ChEBI" id="CHEBI:15378"/>
        <dbReference type="ChEBI" id="CHEBI:29999"/>
        <dbReference type="ChEBI" id="CHEBI:30616"/>
        <dbReference type="ChEBI" id="CHEBI:83421"/>
        <dbReference type="ChEBI" id="CHEBI:456216"/>
        <dbReference type="EC" id="2.7.11.1"/>
    </reaction>
</comment>
<feature type="compositionally biased region" description="Basic and acidic residues" evidence="14">
    <location>
        <begin position="1191"/>
        <end position="1215"/>
    </location>
</feature>
<dbReference type="SUPFAM" id="SSF103243">
    <property type="entry name" value="KA1-like"/>
    <property type="match status" value="1"/>
</dbReference>
<evidence type="ECO:0000256" key="1">
    <source>
        <dbReference type="ARBA" id="ARBA00004496"/>
    </source>
</evidence>
<name>A0A167KF29_METRR</name>
<dbReference type="FunFam" id="1.10.510.10:FF:000333">
    <property type="entry name" value="Non-specific serine/threonine protein kinase"/>
    <property type="match status" value="1"/>
</dbReference>
<reference evidence="17 18" key="1">
    <citation type="journal article" date="2016" name="Genome Biol. Evol.">
        <title>Divergent and convergent evolution of fungal pathogenicity.</title>
        <authorList>
            <person name="Shang Y."/>
            <person name="Xiao G."/>
            <person name="Zheng P."/>
            <person name="Cen K."/>
            <person name="Zhan S."/>
            <person name="Wang C."/>
        </authorList>
    </citation>
    <scope>NUCLEOTIDE SEQUENCE [LARGE SCALE GENOMIC DNA]</scope>
    <source>
        <strain evidence="17 18">RCEF 4871</strain>
    </source>
</reference>
<sequence>MARNDHGAPGTHGGHGSNGHGLTPSRSQSTRSTSGRSQHSARSSVRYSSSPAAATPVATTASTPRTPARSSRPPLSASAFSATGAASRVPASASLPRSSSSCSDPTSPNTACAVFSRSRKQGQSQVNGQGLSRSAQRASAHGNSTSSHDSHEKAASASSCSAALAAAAPAAPAAPVATAATAAPAAPAAAVDTPRSTGSQQHLSHHHSHPSQPLQQQRHHHRHASASSTASPSSRPVHDLLTHHDYEASHIASYSHPKRNSSRDRTSLPSSTRGAVAATESPSASSSPAAARSTPRRPSTRSSSQRHHRQPDPSSEMAPSAVAANDGSPPAPAPPSHTASDPHHQSHSAGKQTRSRTTIPTQSGKWILGKTIGAGSMGKVKLARKEDGSEQVACKIVPRGSTEEHQSRADKERADQSKEIRTAREAAIVTLLNHPHICGMRDVVRTNYHWYMLFEYVNGGQMLDYIISHGKLKEKQARKFSRQIASALDYCHRNSIVHRDLKIENILISKTGDIKIIDFGLSNLFAPRGHLKTFCGSLYFAAPELLQARAYTGPEVDVWSFGIVLYVLVCGKVPFDDQSMPALHAKIKKGLVDYPSWLSSECKHLMSRMLVTDPKQRATMQEVMNHPWMTKGCNGPLDNYVPVREPLAHPLDPDVIHAMQGFNFGSPETIRAQLSKIIDSEDYQHAVKMYQREREFPPPAKEAEKKRGFGFDFYKRRNSSNSRDTLTGPSSDTLQLGHDPLYAFSPLLSIYYLVKEKQDREPLQQHPATSSGSREKEKERERTRERDRERNKERDRDHQDRDYRDREKGVNTMPELVPPQAAHTNATAYELPGERPTGGRSRPRARTHGEDDAPESARPHGHPPPPPAPETKVEQLQKREGTAAGLLRRFSTRKRREPERLDKDRSHPPMVQVHSPSDSAPAPTPAPATPKKSFSIRRGRRDRDEPPVPAIRSGSSQPQHSALLSPPMSAHGTQDSRRSGLGRSTSVNSAEMRRREGGRLPKGIAATSGSEQSVSNDHSGSSQKAHGHSRSASMRTKSLGHARRESIQRRRLKREGLQEADVPEETDFEPDQSGVSTDRLDSAELAKPVFLKGLFSVSTTSGKSVPAIRTDIKRVLKQLNVDFTEIKGGFSCRHTPSIDLNKVHDPPTSPGQTLGHRRRFSFGGLMRNDDREEIRELDREQRQPPTPRTPGRSDRDRPDRERDRSDRDRSDRDRSYSNSETSVDSIPRRNGGTTRRAPGETSTQVQSDLGESMVLEFEIFIVKVPLLSLHGIQFKRMTGNTWQFKNMADQILRDLRL</sequence>
<evidence type="ECO:0000256" key="5">
    <source>
        <dbReference type="ARBA" id="ARBA00022527"/>
    </source>
</evidence>
<keyword evidence="8 13" id="KW-0547">Nucleotide-binding</keyword>
<feature type="domain" description="KA1" evidence="16">
    <location>
        <begin position="1248"/>
        <end position="1297"/>
    </location>
</feature>
<dbReference type="CDD" id="cd12121">
    <property type="entry name" value="MARK_C_like"/>
    <property type="match status" value="1"/>
</dbReference>
<dbReference type="EMBL" id="AZHC01000001">
    <property type="protein sequence ID" value="OAA51647.1"/>
    <property type="molecule type" value="Genomic_DNA"/>
</dbReference>
<protein>
    <recommendedName>
        <fullName evidence="3">non-specific serine/threonine protein kinase</fullName>
        <ecNumber evidence="3">2.7.11.1</ecNumber>
    </recommendedName>
</protein>
<dbReference type="GO" id="GO:0004674">
    <property type="term" value="F:protein serine/threonine kinase activity"/>
    <property type="evidence" value="ECO:0007669"/>
    <property type="project" value="UniProtKB-KW"/>
</dbReference>
<evidence type="ECO:0000256" key="3">
    <source>
        <dbReference type="ARBA" id="ARBA00012513"/>
    </source>
</evidence>
<dbReference type="SUPFAM" id="SSF56112">
    <property type="entry name" value="Protein kinase-like (PK-like)"/>
    <property type="match status" value="1"/>
</dbReference>
<dbReference type="PROSITE" id="PS00108">
    <property type="entry name" value="PROTEIN_KINASE_ST"/>
    <property type="match status" value="1"/>
</dbReference>
<dbReference type="PROSITE" id="PS50032">
    <property type="entry name" value="KA1"/>
    <property type="match status" value="1"/>
</dbReference>
<feature type="compositionally biased region" description="Basic and acidic residues" evidence="14">
    <location>
        <begin position="401"/>
        <end position="418"/>
    </location>
</feature>
<proteinExistence type="inferred from homology"/>
<feature type="compositionally biased region" description="Basic and acidic residues" evidence="14">
    <location>
        <begin position="871"/>
        <end position="881"/>
    </location>
</feature>
<evidence type="ECO:0000256" key="14">
    <source>
        <dbReference type="SAM" id="MobiDB-lite"/>
    </source>
</evidence>
<feature type="region of interest" description="Disordered" evidence="14">
    <location>
        <begin position="714"/>
        <end position="737"/>
    </location>
</feature>
<feature type="compositionally biased region" description="Polar residues" evidence="14">
    <location>
        <begin position="1007"/>
        <end position="1036"/>
    </location>
</feature>
<evidence type="ECO:0000313" key="18">
    <source>
        <dbReference type="Proteomes" id="UP000243498"/>
    </source>
</evidence>
<dbReference type="InterPro" id="IPR011009">
    <property type="entry name" value="Kinase-like_dom_sf"/>
</dbReference>
<feature type="compositionally biased region" description="Low complexity" evidence="14">
    <location>
        <begin position="25"/>
        <end position="108"/>
    </location>
</feature>
<accession>A0A167KF29</accession>
<feature type="compositionally biased region" description="Low complexity" evidence="14">
    <location>
        <begin position="225"/>
        <end position="235"/>
    </location>
</feature>
<dbReference type="OrthoDB" id="1928777at2759"/>
<keyword evidence="4" id="KW-0963">Cytoplasm</keyword>
<dbReference type="CDD" id="cd14077">
    <property type="entry name" value="STKc_Kin1_2"/>
    <property type="match status" value="1"/>
</dbReference>
<evidence type="ECO:0000256" key="10">
    <source>
        <dbReference type="ARBA" id="ARBA00022840"/>
    </source>
</evidence>
<gene>
    <name evidence="17" type="ORF">NOR_00240</name>
</gene>
<dbReference type="InterPro" id="IPR028375">
    <property type="entry name" value="KA1/Ssp2_C"/>
</dbReference>
<dbReference type="GO" id="GO:0000226">
    <property type="term" value="P:microtubule cytoskeleton organization"/>
    <property type="evidence" value="ECO:0007669"/>
    <property type="project" value="TreeGrafter"/>
</dbReference>
<comment type="similarity">
    <text evidence="2">Belongs to the protein kinase superfamily. CAMK Ser/Thr protein kinase family. NIM1 subfamily.</text>
</comment>
<organism evidence="17 18">
    <name type="scientific">Metarhizium rileyi (strain RCEF 4871)</name>
    <name type="common">Nomuraea rileyi</name>
    <dbReference type="NCBI Taxonomy" id="1649241"/>
    <lineage>
        <taxon>Eukaryota</taxon>
        <taxon>Fungi</taxon>
        <taxon>Dikarya</taxon>
        <taxon>Ascomycota</taxon>
        <taxon>Pezizomycotina</taxon>
        <taxon>Sordariomycetes</taxon>
        <taxon>Hypocreomycetidae</taxon>
        <taxon>Hypocreales</taxon>
        <taxon>Clavicipitaceae</taxon>
        <taxon>Metarhizium</taxon>
    </lineage>
</organism>
<dbReference type="SMART" id="SM00220">
    <property type="entry name" value="S_TKc"/>
    <property type="match status" value="1"/>
</dbReference>
<dbReference type="InterPro" id="IPR017441">
    <property type="entry name" value="Protein_kinase_ATP_BS"/>
</dbReference>
<dbReference type="Pfam" id="PF02149">
    <property type="entry name" value="KA1"/>
    <property type="match status" value="1"/>
</dbReference>
<keyword evidence="5" id="KW-0723">Serine/threonine-protein kinase</keyword>
<evidence type="ECO:0000313" key="17">
    <source>
        <dbReference type="EMBL" id="OAA51647.1"/>
    </source>
</evidence>
<feature type="compositionally biased region" description="Low complexity" evidence="14">
    <location>
        <begin position="281"/>
        <end position="293"/>
    </location>
</feature>
<feature type="region of interest" description="Disordered" evidence="14">
    <location>
        <begin position="1135"/>
        <end position="1246"/>
    </location>
</feature>